<feature type="domain" description="CRAL-TRIO" evidence="1">
    <location>
        <begin position="115"/>
        <end position="251"/>
    </location>
</feature>
<evidence type="ECO:0000259" key="1">
    <source>
        <dbReference type="Pfam" id="PF00650"/>
    </source>
</evidence>
<organism evidence="2 3">
    <name type="scientific">Parnassius mnemosyne</name>
    <name type="common">clouded apollo</name>
    <dbReference type="NCBI Taxonomy" id="213953"/>
    <lineage>
        <taxon>Eukaryota</taxon>
        <taxon>Metazoa</taxon>
        <taxon>Ecdysozoa</taxon>
        <taxon>Arthropoda</taxon>
        <taxon>Hexapoda</taxon>
        <taxon>Insecta</taxon>
        <taxon>Pterygota</taxon>
        <taxon>Neoptera</taxon>
        <taxon>Endopterygota</taxon>
        <taxon>Lepidoptera</taxon>
        <taxon>Glossata</taxon>
        <taxon>Ditrysia</taxon>
        <taxon>Papilionoidea</taxon>
        <taxon>Papilionidae</taxon>
        <taxon>Parnassiinae</taxon>
        <taxon>Parnassini</taxon>
        <taxon>Parnassius</taxon>
        <taxon>Driopa</taxon>
    </lineage>
</organism>
<dbReference type="EMBL" id="CAVLGL010000085">
    <property type="protein sequence ID" value="CAK1590216.1"/>
    <property type="molecule type" value="Genomic_DNA"/>
</dbReference>
<dbReference type="InterPro" id="IPR036273">
    <property type="entry name" value="CRAL/TRIO_N_dom_sf"/>
</dbReference>
<dbReference type="Gene3D" id="3.40.525.10">
    <property type="entry name" value="CRAL-TRIO lipid binding domain"/>
    <property type="match status" value="1"/>
</dbReference>
<dbReference type="PANTHER" id="PTHR10174">
    <property type="entry name" value="ALPHA-TOCOPHEROL TRANSFER PROTEIN-RELATED"/>
    <property type="match status" value="1"/>
</dbReference>
<dbReference type="GO" id="GO:0016020">
    <property type="term" value="C:membrane"/>
    <property type="evidence" value="ECO:0007669"/>
    <property type="project" value="TreeGrafter"/>
</dbReference>
<name>A0AAV1L4E2_9NEOP</name>
<gene>
    <name evidence="2" type="ORF">PARMNEM_LOCUS10608</name>
</gene>
<dbReference type="Gene3D" id="1.20.5.1200">
    <property type="entry name" value="Alpha-tocopherol transfer"/>
    <property type="match status" value="1"/>
</dbReference>
<dbReference type="SUPFAM" id="SSF52087">
    <property type="entry name" value="CRAL/TRIO domain"/>
    <property type="match status" value="1"/>
</dbReference>
<dbReference type="SUPFAM" id="SSF46938">
    <property type="entry name" value="CRAL/TRIO N-terminal domain"/>
    <property type="match status" value="1"/>
</dbReference>
<keyword evidence="3" id="KW-1185">Reference proteome</keyword>
<dbReference type="Pfam" id="PF00650">
    <property type="entry name" value="CRAL_TRIO"/>
    <property type="match status" value="1"/>
</dbReference>
<dbReference type="CDD" id="cd00170">
    <property type="entry name" value="SEC14"/>
    <property type="match status" value="1"/>
</dbReference>
<protein>
    <recommendedName>
        <fullName evidence="1">CRAL-TRIO domain-containing protein</fullName>
    </recommendedName>
</protein>
<dbReference type="PRINTS" id="PR00180">
    <property type="entry name" value="CRETINALDHBP"/>
</dbReference>
<comment type="caution">
    <text evidence="2">The sequence shown here is derived from an EMBL/GenBank/DDBJ whole genome shotgun (WGS) entry which is preliminary data.</text>
</comment>
<dbReference type="InterPro" id="IPR001251">
    <property type="entry name" value="CRAL-TRIO_dom"/>
</dbReference>
<dbReference type="Proteomes" id="UP001314205">
    <property type="component" value="Unassembled WGS sequence"/>
</dbReference>
<dbReference type="PANTHER" id="PTHR10174:SF222">
    <property type="entry name" value="GH10083P-RELATED"/>
    <property type="match status" value="1"/>
</dbReference>
<dbReference type="AlphaFoldDB" id="A0AAV1L4E2"/>
<accession>A0AAV1L4E2</accession>
<evidence type="ECO:0000313" key="2">
    <source>
        <dbReference type="EMBL" id="CAK1590216.1"/>
    </source>
</evidence>
<sequence length="311" mass="36530">MDSLQKTSLLEFNNDTLQIIRKDYNLDKPGSMDQAINILHEWVKKQNHFVKTDYPREYLERRIIFSKGSVERAKSTIDRNCTLKTLMPQFYDFTDFKTQYKYSDIIWDGLLPKMTDDYYRIYVIKNVGKRFDHSMMSYFQWVIAMAEYFTAHDYNRGLIIIIDYLETNLMELLKTIDFVEFRQALTLLMEGYGLRIKGIHLITSSKAVEAIVSFLKQILSAKVGQRIQVHKDLQSLHTIVQKDVLPIELGGKGRSIAQLHKEWIDVLSSKEFQEYNNKMKAACTNEKYRQTDKFNDEYMGVAGTFKTLNVD</sequence>
<evidence type="ECO:0000313" key="3">
    <source>
        <dbReference type="Proteomes" id="UP001314205"/>
    </source>
</evidence>
<dbReference type="GO" id="GO:1902936">
    <property type="term" value="F:phosphatidylinositol bisphosphate binding"/>
    <property type="evidence" value="ECO:0007669"/>
    <property type="project" value="TreeGrafter"/>
</dbReference>
<dbReference type="InterPro" id="IPR036865">
    <property type="entry name" value="CRAL-TRIO_dom_sf"/>
</dbReference>
<proteinExistence type="predicted"/>
<reference evidence="2 3" key="1">
    <citation type="submission" date="2023-11" db="EMBL/GenBank/DDBJ databases">
        <authorList>
            <person name="Hedman E."/>
            <person name="Englund M."/>
            <person name="Stromberg M."/>
            <person name="Nyberg Akerstrom W."/>
            <person name="Nylinder S."/>
            <person name="Jareborg N."/>
            <person name="Kallberg Y."/>
            <person name="Kronander E."/>
        </authorList>
    </citation>
    <scope>NUCLEOTIDE SEQUENCE [LARGE SCALE GENOMIC DNA]</scope>
</reference>